<organism evidence="3 4">
    <name type="scientific">Tuber aestivum</name>
    <name type="common">summer truffle</name>
    <dbReference type="NCBI Taxonomy" id="59557"/>
    <lineage>
        <taxon>Eukaryota</taxon>
        <taxon>Fungi</taxon>
        <taxon>Dikarya</taxon>
        <taxon>Ascomycota</taxon>
        <taxon>Pezizomycotina</taxon>
        <taxon>Pezizomycetes</taxon>
        <taxon>Pezizales</taxon>
        <taxon>Tuberaceae</taxon>
        <taxon>Tuber</taxon>
    </lineage>
</organism>
<feature type="domain" description="DUF7881" evidence="2">
    <location>
        <begin position="9"/>
        <end position="82"/>
    </location>
</feature>
<feature type="domain" description="HNH nuclease" evidence="1">
    <location>
        <begin position="136"/>
        <end position="216"/>
    </location>
</feature>
<name>A0A292PNJ8_9PEZI</name>
<accession>A0A292PNJ8</accession>
<dbReference type="Pfam" id="PF13391">
    <property type="entry name" value="HNH_2"/>
    <property type="match status" value="1"/>
</dbReference>
<evidence type="ECO:0000313" key="4">
    <source>
        <dbReference type="Proteomes" id="UP001412239"/>
    </source>
</evidence>
<dbReference type="Pfam" id="PF25324">
    <property type="entry name" value="DUF7881"/>
    <property type="match status" value="1"/>
</dbReference>
<evidence type="ECO:0000259" key="2">
    <source>
        <dbReference type="Pfam" id="PF25324"/>
    </source>
</evidence>
<keyword evidence="4" id="KW-1185">Reference proteome</keyword>
<reference evidence="3" key="1">
    <citation type="submission" date="2015-10" db="EMBL/GenBank/DDBJ databases">
        <authorList>
            <person name="Regsiter A."/>
            <person name="william w."/>
        </authorList>
    </citation>
    <scope>NUCLEOTIDE SEQUENCE</scope>
    <source>
        <strain evidence="3">Montdore</strain>
    </source>
</reference>
<dbReference type="AlphaFoldDB" id="A0A292PNJ8"/>
<proteinExistence type="predicted"/>
<evidence type="ECO:0000259" key="1">
    <source>
        <dbReference type="Pfam" id="PF13391"/>
    </source>
</evidence>
<evidence type="ECO:0000313" key="3">
    <source>
        <dbReference type="EMBL" id="CUS08067.1"/>
    </source>
</evidence>
<dbReference type="InterPro" id="IPR003615">
    <property type="entry name" value="HNH_nuc"/>
</dbReference>
<dbReference type="Proteomes" id="UP001412239">
    <property type="component" value="Unassembled WGS sequence"/>
</dbReference>
<sequence>MSRNRSLLRNVSFYDATNPEEALGGLAQNGSITEANFLDILGILLVVDGSPLLVQRRISSHIVSRTDMPLETGVYDIYCNGMCYISLYEAAQLLILPAAIHVSDQPWIHRLVSRYRPSGGDTFRHWHEISNRHRRCVVSGIVNPEICIQAHDWTGFEAAHIFPLECENHWTQHGYGRWITDIDDAAGSSKINSPQNSFLLRTDIHQMFKQYLWSVNPDDGYKVVVFTIDRFGLDSRVLDPVCRSPADPHLLTNVRGAGEPLFEHDFSPGTDVVAEILAGPHVQERFELEIAARLR</sequence>
<protein>
    <submittedName>
        <fullName evidence="3">Uncharacterized protein</fullName>
    </submittedName>
</protein>
<dbReference type="EMBL" id="LN891147">
    <property type="protein sequence ID" value="CUS08067.1"/>
    <property type="molecule type" value="Genomic_DNA"/>
</dbReference>
<feature type="non-terminal residue" evidence="3">
    <location>
        <position position="295"/>
    </location>
</feature>
<gene>
    <name evidence="3" type="ORF">GSTUAT00007821001</name>
</gene>
<dbReference type="InterPro" id="IPR057203">
    <property type="entry name" value="DUF7881"/>
</dbReference>